<dbReference type="Gene3D" id="2.130.10.10">
    <property type="entry name" value="YVTN repeat-like/Quinoprotein amine dehydrogenase"/>
    <property type="match status" value="1"/>
</dbReference>
<dbReference type="PANTHER" id="PTHR13923:SF11">
    <property type="entry name" value="SECRETORY 31, ISOFORM D"/>
    <property type="match status" value="1"/>
</dbReference>
<evidence type="ECO:0000313" key="10">
    <source>
        <dbReference type="Proteomes" id="UP000604825"/>
    </source>
</evidence>
<evidence type="ECO:0000256" key="2">
    <source>
        <dbReference type="ARBA" id="ARBA00009358"/>
    </source>
</evidence>
<dbReference type="GO" id="GO:0030127">
    <property type="term" value="C:COPII vesicle coat"/>
    <property type="evidence" value="ECO:0007669"/>
    <property type="project" value="TreeGrafter"/>
</dbReference>
<evidence type="ECO:0000256" key="4">
    <source>
        <dbReference type="ARBA" id="ARBA00022574"/>
    </source>
</evidence>
<proteinExistence type="inferred from homology"/>
<evidence type="ECO:0000256" key="5">
    <source>
        <dbReference type="ARBA" id="ARBA00022737"/>
    </source>
</evidence>
<keyword evidence="8" id="KW-0653">Protein transport</keyword>
<dbReference type="AlphaFoldDB" id="A0A811RS61"/>
<dbReference type="GO" id="GO:0007029">
    <property type="term" value="P:endoplasmic reticulum organization"/>
    <property type="evidence" value="ECO:0007669"/>
    <property type="project" value="TreeGrafter"/>
</dbReference>
<dbReference type="GO" id="GO:0090110">
    <property type="term" value="P:COPII-coated vesicle cargo loading"/>
    <property type="evidence" value="ECO:0007669"/>
    <property type="project" value="TreeGrafter"/>
</dbReference>
<keyword evidence="6" id="KW-0256">Endoplasmic reticulum</keyword>
<dbReference type="EMBL" id="CAJGYO010000017">
    <property type="protein sequence ID" value="CAD6332652.1"/>
    <property type="molecule type" value="Genomic_DNA"/>
</dbReference>
<comment type="similarity">
    <text evidence="2">Belongs to the WD repeat SEC31 family.</text>
</comment>
<dbReference type="SUPFAM" id="SSF50978">
    <property type="entry name" value="WD40 repeat-like"/>
    <property type="match status" value="1"/>
</dbReference>
<dbReference type="GO" id="GO:0015031">
    <property type="term" value="P:protein transport"/>
    <property type="evidence" value="ECO:0007669"/>
    <property type="project" value="UniProtKB-KW"/>
</dbReference>
<dbReference type="InterPro" id="IPR015943">
    <property type="entry name" value="WD40/YVTN_repeat-like_dom_sf"/>
</dbReference>
<keyword evidence="5" id="KW-0677">Repeat</keyword>
<keyword evidence="7" id="KW-0931">ER-Golgi transport</keyword>
<keyword evidence="10" id="KW-1185">Reference proteome</keyword>
<evidence type="ECO:0000256" key="1">
    <source>
        <dbReference type="ARBA" id="ARBA00004240"/>
    </source>
</evidence>
<keyword evidence="3" id="KW-0813">Transport</keyword>
<evidence type="ECO:0000256" key="3">
    <source>
        <dbReference type="ARBA" id="ARBA00022448"/>
    </source>
</evidence>
<dbReference type="InterPro" id="IPR040251">
    <property type="entry name" value="SEC31-like"/>
</dbReference>
<dbReference type="InterPro" id="IPR036322">
    <property type="entry name" value="WD40_repeat_dom_sf"/>
</dbReference>
<dbReference type="GO" id="GO:0005198">
    <property type="term" value="F:structural molecule activity"/>
    <property type="evidence" value="ECO:0007669"/>
    <property type="project" value="TreeGrafter"/>
</dbReference>
<protein>
    <submittedName>
        <fullName evidence="9">Uncharacterized protein</fullName>
    </submittedName>
</protein>
<dbReference type="PANTHER" id="PTHR13923">
    <property type="entry name" value="SEC31-RELATED PROTEIN"/>
    <property type="match status" value="1"/>
</dbReference>
<keyword evidence="4" id="KW-0853">WD repeat</keyword>
<comment type="subcellular location">
    <subcellularLocation>
        <location evidence="1">Endoplasmic reticulum</location>
    </subcellularLocation>
</comment>
<evidence type="ECO:0000256" key="7">
    <source>
        <dbReference type="ARBA" id="ARBA00022892"/>
    </source>
</evidence>
<evidence type="ECO:0000256" key="8">
    <source>
        <dbReference type="ARBA" id="ARBA00022927"/>
    </source>
</evidence>
<dbReference type="GO" id="GO:0070971">
    <property type="term" value="C:endoplasmic reticulum exit site"/>
    <property type="evidence" value="ECO:0007669"/>
    <property type="project" value="TreeGrafter"/>
</dbReference>
<sequence length="373" mass="41456">MALSPRHQLLAAGTAARPHAGWDGGNSRIDILSLWDDEPESGRQLEVVATIPAPSNRAFHRLAWSASDASNSAYPYGLLAGALDDGVVYVWDPEEAASERQSEFNNLLKDDFIEHSLKGFNLESKVNRDDVEDWVVLDKPNRTDNSGLVLKLNDISGKVFAISFSNNQHKNVLAYGGDSEKLKLYQLDHPIKSYELADVGSSSRTTFVDWHPQYPVAIASTCDAATAKIWDLRVKKPTHSINQKNKHCTEIHWNANHPVEFVVGSVGDDTTVKIWDLRSTYRTLSAFGPEKGVVSLSWCRNPNLIITTAVDGGVDCWKLNVIEGSEPSRTVYLPPERRYLPLGEKQETAWFDDNVIVASSALNIGLYKLKSPW</sequence>
<evidence type="ECO:0000313" key="9">
    <source>
        <dbReference type="EMBL" id="CAD6332652.1"/>
    </source>
</evidence>
<dbReference type="Proteomes" id="UP000604825">
    <property type="component" value="Unassembled WGS sequence"/>
</dbReference>
<evidence type="ECO:0000256" key="6">
    <source>
        <dbReference type="ARBA" id="ARBA00022824"/>
    </source>
</evidence>
<dbReference type="OrthoDB" id="542917at2759"/>
<dbReference type="InterPro" id="IPR001680">
    <property type="entry name" value="WD40_rpt"/>
</dbReference>
<organism evidence="9 10">
    <name type="scientific">Miscanthus lutarioriparius</name>
    <dbReference type="NCBI Taxonomy" id="422564"/>
    <lineage>
        <taxon>Eukaryota</taxon>
        <taxon>Viridiplantae</taxon>
        <taxon>Streptophyta</taxon>
        <taxon>Embryophyta</taxon>
        <taxon>Tracheophyta</taxon>
        <taxon>Spermatophyta</taxon>
        <taxon>Magnoliopsida</taxon>
        <taxon>Liliopsida</taxon>
        <taxon>Poales</taxon>
        <taxon>Poaceae</taxon>
        <taxon>PACMAD clade</taxon>
        <taxon>Panicoideae</taxon>
        <taxon>Andropogonodae</taxon>
        <taxon>Andropogoneae</taxon>
        <taxon>Saccharinae</taxon>
        <taxon>Miscanthus</taxon>
    </lineage>
</organism>
<name>A0A811RS61_9POAL</name>
<reference evidence="9" key="1">
    <citation type="submission" date="2020-10" db="EMBL/GenBank/DDBJ databases">
        <authorList>
            <person name="Han B."/>
            <person name="Lu T."/>
            <person name="Zhao Q."/>
            <person name="Huang X."/>
            <person name="Zhao Y."/>
        </authorList>
    </citation>
    <scope>NUCLEOTIDE SEQUENCE</scope>
</reference>
<dbReference type="SMART" id="SM00320">
    <property type="entry name" value="WD40"/>
    <property type="match status" value="5"/>
</dbReference>
<dbReference type="Pfam" id="PF00400">
    <property type="entry name" value="WD40"/>
    <property type="match status" value="1"/>
</dbReference>
<comment type="caution">
    <text evidence="9">The sequence shown here is derived from an EMBL/GenBank/DDBJ whole genome shotgun (WGS) entry which is preliminary data.</text>
</comment>
<gene>
    <name evidence="9" type="ORF">NCGR_LOCUS56750</name>
</gene>
<accession>A0A811RS61</accession>